<dbReference type="InterPro" id="IPR031730">
    <property type="entry name" value="Carbam_trans_C"/>
</dbReference>
<dbReference type="PANTHER" id="PTHR34847">
    <property type="entry name" value="NODULATION PROTEIN U"/>
    <property type="match status" value="1"/>
</dbReference>
<evidence type="ECO:0000259" key="2">
    <source>
        <dbReference type="Pfam" id="PF02543"/>
    </source>
</evidence>
<keyword evidence="5" id="KW-1185">Reference proteome</keyword>
<proteinExistence type="inferred from homology"/>
<protein>
    <submittedName>
        <fullName evidence="4">Carbamoyltransferase C-terminal domain-containing protein</fullName>
    </submittedName>
</protein>
<dbReference type="Proteomes" id="UP001335100">
    <property type="component" value="Unassembled WGS sequence"/>
</dbReference>
<sequence>MNRYIVGLNIGNHDSAACLIKNGVLLSYAEQERFSRNKMAIGEAPVEALQYCLEVNGITLQEVEAIAIGMDWPYRNKMYEEPDYEAKKYLKIDDVDRYLPTSIFGDFRPSIHYISHHLSHASSAYRLSGFNDSAVLVIDNRGEDSSSSLGVARDGRIEFFKTLDIADSLGIFYDSACRYTGLYGKHREVGKFMGLSSYGVPNMKMPITAERSGKIYSGLEDLSGKTIFECIGARKVQLEAYFKSNCFPYASGHKEEIMSYANFAASAQKALEDVIIDFVKELKEVTGLDNLVMAGGVALNCSANGKVERSGLFKNIYVPPFASDGGTAIGAALELDYKLNKRTPSLRPMSTGSLGASYTDEEAIAVLEKYKDKLRWEILQDDLLLPRIAAELSSGNIVCWMQGGFEAGPRALGNRSILADPRKRSSLIRLNNIKEREMWRPIAPSVLHEHYADYFSGCADSKRFMNFAALVNEDKQGLIPAVVHVDGTARPQVVTEENRKYYGLLNCFYEKTGVPVVCNTSLNLKGTPLVNTPEDAVKCFIDKDFDVLVIGNIVIYKGLECVRI</sequence>
<dbReference type="InterPro" id="IPR038152">
    <property type="entry name" value="Carbam_trans_C_sf"/>
</dbReference>
<dbReference type="PANTHER" id="PTHR34847:SF1">
    <property type="entry name" value="NODULATION PROTEIN U"/>
    <property type="match status" value="1"/>
</dbReference>
<evidence type="ECO:0000259" key="3">
    <source>
        <dbReference type="Pfam" id="PF16861"/>
    </source>
</evidence>
<dbReference type="CDD" id="cd24098">
    <property type="entry name" value="ASKHA_NBD_TobZ_N"/>
    <property type="match status" value="1"/>
</dbReference>
<comment type="similarity">
    <text evidence="1">Belongs to the NodU/CmcH family.</text>
</comment>
<name>A0ABU7HJI4_9PSED</name>
<comment type="caution">
    <text evidence="4">The sequence shown here is derived from an EMBL/GenBank/DDBJ whole genome shotgun (WGS) entry which is preliminary data.</text>
</comment>
<evidence type="ECO:0000256" key="1">
    <source>
        <dbReference type="ARBA" id="ARBA00006129"/>
    </source>
</evidence>
<dbReference type="InterPro" id="IPR003696">
    <property type="entry name" value="Carbtransf_dom"/>
</dbReference>
<gene>
    <name evidence="4" type="ORF">V0R50_00460</name>
</gene>
<evidence type="ECO:0000313" key="5">
    <source>
        <dbReference type="Proteomes" id="UP001335100"/>
    </source>
</evidence>
<dbReference type="InterPro" id="IPR043129">
    <property type="entry name" value="ATPase_NBD"/>
</dbReference>
<dbReference type="InterPro" id="IPR051338">
    <property type="entry name" value="NodU/CmcH_Carbamoyltrnsfr"/>
</dbReference>
<dbReference type="EMBL" id="JAZDQJ010000001">
    <property type="protein sequence ID" value="MEE1931674.1"/>
    <property type="molecule type" value="Genomic_DNA"/>
</dbReference>
<feature type="domain" description="Carbamoyltransferase C-terminal" evidence="3">
    <location>
        <begin position="389"/>
        <end position="557"/>
    </location>
</feature>
<dbReference type="Pfam" id="PF16861">
    <property type="entry name" value="Carbam_trans_C"/>
    <property type="match status" value="1"/>
</dbReference>
<reference evidence="4 5" key="1">
    <citation type="submission" date="2024-01" db="EMBL/GenBank/DDBJ databases">
        <title>Unpublished Manusciprt.</title>
        <authorList>
            <person name="Duman M."/>
            <person name="Valdes E.G."/>
            <person name="Ajmi N."/>
            <person name="Altun S."/>
            <person name="Saticioglu I.B."/>
        </authorList>
    </citation>
    <scope>NUCLEOTIDE SEQUENCE [LARGE SCALE GENOMIC DNA]</scope>
    <source>
        <strain evidence="4 5">148P</strain>
    </source>
</reference>
<evidence type="ECO:0000313" key="4">
    <source>
        <dbReference type="EMBL" id="MEE1931674.1"/>
    </source>
</evidence>
<organism evidence="4 5">
    <name type="scientific">Pseudomonas ulcerans</name>
    <dbReference type="NCBI Taxonomy" id="3115852"/>
    <lineage>
        <taxon>Bacteria</taxon>
        <taxon>Pseudomonadati</taxon>
        <taxon>Pseudomonadota</taxon>
        <taxon>Gammaproteobacteria</taxon>
        <taxon>Pseudomonadales</taxon>
        <taxon>Pseudomonadaceae</taxon>
        <taxon>Pseudomonas</taxon>
    </lineage>
</organism>
<dbReference type="RefSeq" id="WP_330072659.1">
    <property type="nucleotide sequence ID" value="NZ_JAZDQJ010000001.1"/>
</dbReference>
<dbReference type="Gene3D" id="3.30.420.40">
    <property type="match status" value="2"/>
</dbReference>
<feature type="domain" description="Carbamoyltransferase" evidence="2">
    <location>
        <begin position="5"/>
        <end position="333"/>
    </location>
</feature>
<dbReference type="Gene3D" id="3.90.870.20">
    <property type="entry name" value="Carbamoyltransferase, C-terminal domain"/>
    <property type="match status" value="1"/>
</dbReference>
<dbReference type="Pfam" id="PF02543">
    <property type="entry name" value="Carbam_trans_N"/>
    <property type="match status" value="1"/>
</dbReference>
<accession>A0ABU7HJI4</accession>
<dbReference type="SUPFAM" id="SSF53067">
    <property type="entry name" value="Actin-like ATPase domain"/>
    <property type="match status" value="1"/>
</dbReference>